<evidence type="ECO:0000313" key="2">
    <source>
        <dbReference type="Proteomes" id="UP000323105"/>
    </source>
</evidence>
<accession>A0A5A7MMC6</accession>
<proteinExistence type="predicted"/>
<comment type="caution">
    <text evidence="1">The sequence shown here is derived from an EMBL/GenBank/DDBJ whole genome shotgun (WGS) entry which is preliminary data.</text>
</comment>
<reference evidence="1 2" key="1">
    <citation type="journal article" date="2019" name="Microbiol. Resour. Announc.">
        <title>Draft Genome Sequence of Comamonas testosteroni TA441, a Bacterium That Has a Cryptic Phenol Degradation Gene Cluster.</title>
        <authorList>
            <person name="Arai H."/>
            <person name="Ishii M."/>
        </authorList>
    </citation>
    <scope>NUCLEOTIDE SEQUENCE [LARGE SCALE GENOMIC DNA]</scope>
    <source>
        <strain evidence="1 2">TA441</strain>
    </source>
</reference>
<sequence length="44" mass="4858">MAMGGFAAGIAVTWVLEKVITEKTVFVAVMLIVPRVQSSHNWRI</sequence>
<organism evidence="1 2">
    <name type="scientific">Comamonas testosteroni</name>
    <name type="common">Pseudomonas testosteroni</name>
    <dbReference type="NCBI Taxonomy" id="285"/>
    <lineage>
        <taxon>Bacteria</taxon>
        <taxon>Pseudomonadati</taxon>
        <taxon>Pseudomonadota</taxon>
        <taxon>Betaproteobacteria</taxon>
        <taxon>Burkholderiales</taxon>
        <taxon>Comamonadaceae</taxon>
        <taxon>Comamonas</taxon>
    </lineage>
</organism>
<dbReference type="AlphaFoldDB" id="A0A5A7MMC6"/>
<dbReference type="EMBL" id="BKBW01000026">
    <property type="protein sequence ID" value="GEQ78159.1"/>
    <property type="molecule type" value="Genomic_DNA"/>
</dbReference>
<evidence type="ECO:0000313" key="1">
    <source>
        <dbReference type="EMBL" id="GEQ78159.1"/>
    </source>
</evidence>
<dbReference type="Proteomes" id="UP000323105">
    <property type="component" value="Unassembled WGS sequence"/>
</dbReference>
<gene>
    <name evidence="1" type="ORF">CTTA_5164</name>
</gene>
<name>A0A5A7MMC6_COMTE</name>
<protein>
    <submittedName>
        <fullName evidence="1">Uncharacterized protein</fullName>
    </submittedName>
</protein>